<dbReference type="PANTHER" id="PTHR13939:SF0">
    <property type="entry name" value="NMN AMIDOHYDROLASE-LIKE PROTEIN YFAY"/>
    <property type="match status" value="1"/>
</dbReference>
<gene>
    <name evidence="2" type="ORF">PLBR_LOCUS3245</name>
</gene>
<keyword evidence="2" id="KW-0496">Mitochondrion</keyword>
<sequence>MTRFGGHCDLCGYAPAPRIAACVGNSRWASTVARGRIPQAAAVIIGNEVLSGKTKDTNSYYLARTLFDQGVRFARIETIPDLIDDISSTVRRLSSSFDYVFTSGGIGCTHDDITYEAIRQAFGLSLEVHHPTVETMRAYYASRGVKLNSAHMRMATLPYPADKIISTPGLWVPAVQVRNVFILPGIPSLFESMVKSILAQLDCGTGKFHRLSLNLAVGESEIADCLAEVQSEFPTVEIGSYPKLSQGDPPSYTTQLCFTSRDQQLARDAVAAFESRFKHI</sequence>
<dbReference type="InterPro" id="IPR056596">
    <property type="entry name" value="FLAD1_M"/>
</dbReference>
<evidence type="ECO:0000259" key="1">
    <source>
        <dbReference type="SMART" id="SM00852"/>
    </source>
</evidence>
<evidence type="ECO:0000313" key="2">
    <source>
        <dbReference type="EMBL" id="SPQ96030.1"/>
    </source>
</evidence>
<protein>
    <recommendedName>
        <fullName evidence="1">MoaB/Mog domain-containing protein</fullName>
    </recommendedName>
</protein>
<dbReference type="PANTHER" id="PTHR13939">
    <property type="entry name" value="NICOTINAMIDE-NUCLEOTIDE AMIDOHYDROLASE PNCC"/>
    <property type="match status" value="1"/>
</dbReference>
<dbReference type="Pfam" id="PF00994">
    <property type="entry name" value="MoCF_biosynth"/>
    <property type="match status" value="1"/>
</dbReference>
<evidence type="ECO:0000313" key="3">
    <source>
        <dbReference type="Proteomes" id="UP000290189"/>
    </source>
</evidence>
<dbReference type="Gene3D" id="3.40.980.10">
    <property type="entry name" value="MoaB/Mog-like domain"/>
    <property type="match status" value="1"/>
</dbReference>
<reference evidence="2 3" key="1">
    <citation type="submission" date="2018-03" db="EMBL/GenBank/DDBJ databases">
        <authorList>
            <person name="Fogelqvist J."/>
        </authorList>
    </citation>
    <scope>NUCLEOTIDE SEQUENCE [LARGE SCALE GENOMIC DNA]</scope>
</reference>
<dbReference type="AlphaFoldDB" id="A0A3P3Y7R6"/>
<dbReference type="InterPro" id="IPR050101">
    <property type="entry name" value="CinA"/>
</dbReference>
<dbReference type="InterPro" id="IPR036425">
    <property type="entry name" value="MoaB/Mog-like_dom_sf"/>
</dbReference>
<dbReference type="SMART" id="SM00852">
    <property type="entry name" value="MoCF_biosynth"/>
    <property type="match status" value="1"/>
</dbReference>
<organism evidence="2 3">
    <name type="scientific">Plasmodiophora brassicae</name>
    <name type="common">Clubroot disease agent</name>
    <dbReference type="NCBI Taxonomy" id="37360"/>
    <lineage>
        <taxon>Eukaryota</taxon>
        <taxon>Sar</taxon>
        <taxon>Rhizaria</taxon>
        <taxon>Endomyxa</taxon>
        <taxon>Phytomyxea</taxon>
        <taxon>Plasmodiophorida</taxon>
        <taxon>Plasmodiophoridae</taxon>
        <taxon>Plasmodiophora</taxon>
    </lineage>
</organism>
<dbReference type="CDD" id="cd00885">
    <property type="entry name" value="cinA"/>
    <property type="match status" value="1"/>
</dbReference>
<accession>A0A3P3Y7R6</accession>
<dbReference type="SUPFAM" id="SSF53218">
    <property type="entry name" value="Molybdenum cofactor biosynthesis proteins"/>
    <property type="match status" value="1"/>
</dbReference>
<proteinExistence type="predicted"/>
<dbReference type="Proteomes" id="UP000290189">
    <property type="component" value="Unassembled WGS sequence"/>
</dbReference>
<geneLocation type="mitochondrion" evidence="2"/>
<dbReference type="InterPro" id="IPR001453">
    <property type="entry name" value="MoaB/Mog_dom"/>
</dbReference>
<dbReference type="Pfam" id="PF24102">
    <property type="entry name" value="FLAD1_M"/>
    <property type="match status" value="1"/>
</dbReference>
<name>A0A3P3Y7R6_PLABS</name>
<dbReference type="EMBL" id="OVEO01000005">
    <property type="protein sequence ID" value="SPQ96030.1"/>
    <property type="molecule type" value="Genomic_DNA"/>
</dbReference>
<feature type="domain" description="MoaB/Mog" evidence="1">
    <location>
        <begin position="41"/>
        <end position="204"/>
    </location>
</feature>